<name>A0A1F8AUI1_9BACT</name>
<dbReference type="AlphaFoldDB" id="A0A1F8AUI1"/>
<dbReference type="PANTHER" id="PTHR43434:SF1">
    <property type="entry name" value="PHOSPHOGLYCOLATE PHOSPHATASE"/>
    <property type="match status" value="1"/>
</dbReference>
<dbReference type="EMBL" id="MGGW01000009">
    <property type="protein sequence ID" value="OGM54885.1"/>
    <property type="molecule type" value="Genomic_DNA"/>
</dbReference>
<dbReference type="InterPro" id="IPR041492">
    <property type="entry name" value="HAD_2"/>
</dbReference>
<protein>
    <recommendedName>
        <fullName evidence="3">Haloacid dehalogenase</fullName>
    </recommendedName>
</protein>
<dbReference type="PANTHER" id="PTHR43434">
    <property type="entry name" value="PHOSPHOGLYCOLATE PHOSPHATASE"/>
    <property type="match status" value="1"/>
</dbReference>
<dbReference type="GO" id="GO:0008967">
    <property type="term" value="F:phosphoglycolate phosphatase activity"/>
    <property type="evidence" value="ECO:0007669"/>
    <property type="project" value="TreeGrafter"/>
</dbReference>
<proteinExistence type="predicted"/>
<evidence type="ECO:0000313" key="2">
    <source>
        <dbReference type="Proteomes" id="UP000178603"/>
    </source>
</evidence>
<dbReference type="InterPro" id="IPR023214">
    <property type="entry name" value="HAD_sf"/>
</dbReference>
<evidence type="ECO:0008006" key="3">
    <source>
        <dbReference type="Google" id="ProtNLM"/>
    </source>
</evidence>
<comment type="caution">
    <text evidence="1">The sequence shown here is derived from an EMBL/GenBank/DDBJ whole genome shotgun (WGS) entry which is preliminary data.</text>
</comment>
<dbReference type="SUPFAM" id="SSF56784">
    <property type="entry name" value="HAD-like"/>
    <property type="match status" value="1"/>
</dbReference>
<dbReference type="Pfam" id="PF13419">
    <property type="entry name" value="HAD_2"/>
    <property type="match status" value="1"/>
</dbReference>
<sequence length="253" mass="28373">MLGPERLGTANLLTESFTRRGVVVFFCDVDDTLVDTSWLYKIFMSEYASYIARLNGKIDSEVVRETMGNAIRGLRSTFRVHPTILKESARLAALQYGVDFYSDKSVSQVSRLMDLYTSAPPAFDGVLEAMEVIHASGVRIIAMSHSPEDWTEKKLAQNGLLKFFNEIYGVDTTKFKDGPAWRYVFGKYQIDPAHAMIVGDSWATDVKPALENQVLPQNIIRVMTDYTHANIGRIDGIQEVKYFRDVPGAIVSG</sequence>
<dbReference type="Gene3D" id="1.10.150.520">
    <property type="match status" value="1"/>
</dbReference>
<dbReference type="GO" id="GO:0006281">
    <property type="term" value="P:DNA repair"/>
    <property type="evidence" value="ECO:0007669"/>
    <property type="project" value="TreeGrafter"/>
</dbReference>
<dbReference type="InterPro" id="IPR036412">
    <property type="entry name" value="HAD-like_sf"/>
</dbReference>
<accession>A0A1F8AUI1</accession>
<dbReference type="Gene3D" id="3.40.50.1000">
    <property type="entry name" value="HAD superfamily/HAD-like"/>
    <property type="match status" value="1"/>
</dbReference>
<gene>
    <name evidence="1" type="ORF">A3E44_01880</name>
</gene>
<dbReference type="Proteomes" id="UP000178603">
    <property type="component" value="Unassembled WGS sequence"/>
</dbReference>
<dbReference type="InterPro" id="IPR050155">
    <property type="entry name" value="HAD-like_hydrolase_sf"/>
</dbReference>
<organism evidence="1 2">
    <name type="scientific">Candidatus Woesebacteria bacterium RIFCSPHIGHO2_12_FULL_41_24</name>
    <dbReference type="NCBI Taxonomy" id="1802510"/>
    <lineage>
        <taxon>Bacteria</taxon>
        <taxon>Candidatus Woeseibacteriota</taxon>
    </lineage>
</organism>
<reference evidence="1 2" key="1">
    <citation type="journal article" date="2016" name="Nat. Commun.">
        <title>Thousands of microbial genomes shed light on interconnected biogeochemical processes in an aquifer system.</title>
        <authorList>
            <person name="Anantharaman K."/>
            <person name="Brown C.T."/>
            <person name="Hug L.A."/>
            <person name="Sharon I."/>
            <person name="Castelle C.J."/>
            <person name="Probst A.J."/>
            <person name="Thomas B.C."/>
            <person name="Singh A."/>
            <person name="Wilkins M.J."/>
            <person name="Karaoz U."/>
            <person name="Brodie E.L."/>
            <person name="Williams K.H."/>
            <person name="Hubbard S.S."/>
            <person name="Banfield J.F."/>
        </authorList>
    </citation>
    <scope>NUCLEOTIDE SEQUENCE [LARGE SCALE GENOMIC DNA]</scope>
</reference>
<evidence type="ECO:0000313" key="1">
    <source>
        <dbReference type="EMBL" id="OGM54885.1"/>
    </source>
</evidence>